<sequence length="59" mass="6612">MLIAEFAEKAAELNAELADVAKSRNKLIRHMLRLGATPSELSHVTGMSRMRIYQIKDGK</sequence>
<keyword evidence="2" id="KW-1185">Reference proteome</keyword>
<evidence type="ECO:0008006" key="3">
    <source>
        <dbReference type="Google" id="ProtNLM"/>
    </source>
</evidence>
<evidence type="ECO:0000313" key="1">
    <source>
        <dbReference type="EMBL" id="RJT88107.1"/>
    </source>
</evidence>
<reference evidence="1 2" key="1">
    <citation type="submission" date="2018-09" db="EMBL/GenBank/DDBJ databases">
        <title>Novel species of Cryobacterium.</title>
        <authorList>
            <person name="Liu Q."/>
            <person name="Xin Y.-H."/>
        </authorList>
    </citation>
    <scope>NUCLEOTIDE SEQUENCE [LARGE SCALE GENOMIC DNA]</scope>
    <source>
        <strain evidence="1 2">Hh39</strain>
    </source>
</reference>
<proteinExistence type="predicted"/>
<comment type="caution">
    <text evidence="1">The sequence shown here is derived from an EMBL/GenBank/DDBJ whole genome shotgun (WGS) entry which is preliminary data.</text>
</comment>
<protein>
    <recommendedName>
        <fullName evidence="3">Helix-turn-helix domain-containing protein</fullName>
    </recommendedName>
</protein>
<evidence type="ECO:0000313" key="2">
    <source>
        <dbReference type="Proteomes" id="UP000272015"/>
    </source>
</evidence>
<name>A0A3A5MDA5_9MICO</name>
<dbReference type="Proteomes" id="UP000272015">
    <property type="component" value="Unassembled WGS sequence"/>
</dbReference>
<dbReference type="AlphaFoldDB" id="A0A3A5MDA5"/>
<dbReference type="EMBL" id="QZVS01000085">
    <property type="protein sequence ID" value="RJT88107.1"/>
    <property type="molecule type" value="Genomic_DNA"/>
</dbReference>
<accession>A0A3A5MDA5</accession>
<organism evidence="1 2">
    <name type="scientific">Cryobacterium melibiosiphilum</name>
    <dbReference type="NCBI Taxonomy" id="995039"/>
    <lineage>
        <taxon>Bacteria</taxon>
        <taxon>Bacillati</taxon>
        <taxon>Actinomycetota</taxon>
        <taxon>Actinomycetes</taxon>
        <taxon>Micrococcales</taxon>
        <taxon>Microbacteriaceae</taxon>
        <taxon>Cryobacterium</taxon>
    </lineage>
</organism>
<gene>
    <name evidence="1" type="ORF">D6T64_12010</name>
</gene>